<gene>
    <name evidence="2" type="ORF">PN36_07530</name>
</gene>
<sequence length="172" mass="19917">MLKVNEIPNQIGYYLAGFTDGEGSFNISFRKRKDYQMPWKISLCFNVSQRDKVILALFKQHLKCGTLRSRDDGVWYYEVNNLNSINENVIPFFKKFGFLSAKKKRDFAKFKKLAIMLNNGEHLTEDGLKNILKIRKDMNDGGAGRRKYSETDILNEMNLGKSSETTRQANTK</sequence>
<evidence type="ECO:0000259" key="1">
    <source>
        <dbReference type="Pfam" id="PF00961"/>
    </source>
</evidence>
<name>A0A0A6PG57_9GAMM</name>
<dbReference type="EMBL" id="JSZA02000021">
    <property type="protein sequence ID" value="KHD09274.1"/>
    <property type="molecule type" value="Genomic_DNA"/>
</dbReference>
<dbReference type="InterPro" id="IPR051289">
    <property type="entry name" value="LAGLIDADG_Endonuclease"/>
</dbReference>
<dbReference type="PANTHER" id="PTHR36181:SF4">
    <property type="entry name" value="LAGLIDADG ENDONUCLEASE"/>
    <property type="match status" value="1"/>
</dbReference>
<accession>A0A0A6PG57</accession>
<organism evidence="2 3">
    <name type="scientific">Candidatus Thiomargarita nelsonii</name>
    <dbReference type="NCBI Taxonomy" id="1003181"/>
    <lineage>
        <taxon>Bacteria</taxon>
        <taxon>Pseudomonadati</taxon>
        <taxon>Pseudomonadota</taxon>
        <taxon>Gammaproteobacteria</taxon>
        <taxon>Thiotrichales</taxon>
        <taxon>Thiotrichaceae</taxon>
        <taxon>Thiomargarita</taxon>
    </lineage>
</organism>
<evidence type="ECO:0000313" key="3">
    <source>
        <dbReference type="Proteomes" id="UP000030428"/>
    </source>
</evidence>
<dbReference type="Pfam" id="PF00961">
    <property type="entry name" value="LAGLIDADG_1"/>
    <property type="match status" value="1"/>
</dbReference>
<protein>
    <recommendedName>
        <fullName evidence="1">Homing endonuclease LAGLIDADG domain-containing protein</fullName>
    </recommendedName>
</protein>
<dbReference type="InterPro" id="IPR004860">
    <property type="entry name" value="LAGLIDADG_dom"/>
</dbReference>
<dbReference type="InterPro" id="IPR027434">
    <property type="entry name" value="Homing_endonucl"/>
</dbReference>
<dbReference type="AlphaFoldDB" id="A0A0A6PG57"/>
<dbReference type="SUPFAM" id="SSF55608">
    <property type="entry name" value="Homing endonucleases"/>
    <property type="match status" value="1"/>
</dbReference>
<feature type="domain" description="Homing endonuclease LAGLIDADG" evidence="1">
    <location>
        <begin position="15"/>
        <end position="113"/>
    </location>
</feature>
<comment type="caution">
    <text evidence="2">The sequence shown here is derived from an EMBL/GenBank/DDBJ whole genome shotgun (WGS) entry which is preliminary data.</text>
</comment>
<keyword evidence="3" id="KW-1185">Reference proteome</keyword>
<reference evidence="2 3" key="1">
    <citation type="journal article" date="2016" name="Front. Microbiol.">
        <title>Single-Cell (Meta-)Genomics of a Dimorphic Candidatus Thiomargarita nelsonii Reveals Genomic Plasticity.</title>
        <authorList>
            <person name="Flood B.E."/>
            <person name="Fliss P."/>
            <person name="Jones D.S."/>
            <person name="Dick G.J."/>
            <person name="Jain S."/>
            <person name="Kaster A.K."/>
            <person name="Winkel M."/>
            <person name="Mussmann M."/>
            <person name="Bailey J."/>
        </authorList>
    </citation>
    <scope>NUCLEOTIDE SEQUENCE [LARGE SCALE GENOMIC DNA]</scope>
    <source>
        <strain evidence="2">Hydrate Ridge</strain>
    </source>
</reference>
<dbReference type="Proteomes" id="UP000030428">
    <property type="component" value="Unassembled WGS sequence"/>
</dbReference>
<proteinExistence type="predicted"/>
<dbReference type="GO" id="GO:0004519">
    <property type="term" value="F:endonuclease activity"/>
    <property type="evidence" value="ECO:0007669"/>
    <property type="project" value="InterPro"/>
</dbReference>
<dbReference type="Gene3D" id="3.10.28.10">
    <property type="entry name" value="Homing endonucleases"/>
    <property type="match status" value="1"/>
</dbReference>
<evidence type="ECO:0000313" key="2">
    <source>
        <dbReference type="EMBL" id="KHD09274.1"/>
    </source>
</evidence>
<dbReference type="PANTHER" id="PTHR36181">
    <property type="entry name" value="INTRON-ENCODED ENDONUCLEASE AI3-RELATED"/>
    <property type="match status" value="1"/>
</dbReference>